<name>A0ABX7NEH3_9BACT</name>
<dbReference type="EMBL" id="CP071091">
    <property type="protein sequence ID" value="QSQ17222.1"/>
    <property type="molecule type" value="Genomic_DNA"/>
</dbReference>
<organism evidence="1 2">
    <name type="scientific">Myxococcus landrumensis</name>
    <dbReference type="NCBI Taxonomy" id="2813577"/>
    <lineage>
        <taxon>Bacteria</taxon>
        <taxon>Pseudomonadati</taxon>
        <taxon>Myxococcota</taxon>
        <taxon>Myxococcia</taxon>
        <taxon>Myxococcales</taxon>
        <taxon>Cystobacterineae</taxon>
        <taxon>Myxococcaceae</taxon>
        <taxon>Myxococcus</taxon>
    </lineage>
</organism>
<accession>A0ABX7NEH3</accession>
<keyword evidence="2" id="KW-1185">Reference proteome</keyword>
<reference evidence="1 2" key="1">
    <citation type="submission" date="2021-02" db="EMBL/GenBank/DDBJ databases">
        <title>De Novo genome assembly of isolated myxobacteria.</title>
        <authorList>
            <person name="Stevens D.C."/>
        </authorList>
    </citation>
    <scope>NUCLEOTIDE SEQUENCE [LARGE SCALE GENOMIC DNA]</scope>
    <source>
        <strain evidence="1 2">SCHIC003</strain>
    </source>
</reference>
<protein>
    <submittedName>
        <fullName evidence="1">Uncharacterized protein</fullName>
    </submittedName>
</protein>
<sequence>MRHQKPTVGSIVLFVLPEGPSREQARAAIITNIHGEEAALHVFLDHVEDGLSDLTAFVPRAKLGGPDQPGTWFWPTIPTPASKVSAPAYTPPDELVESARLSLAAAMPSELDAAVRAYRAYGSVTDGRSAVTGAELPAFDACPPLVQAGWLAVARLSLPPRELGSGS</sequence>
<dbReference type="RefSeq" id="WP_206718856.1">
    <property type="nucleotide sequence ID" value="NZ_CP071091.1"/>
</dbReference>
<proteinExistence type="predicted"/>
<evidence type="ECO:0000313" key="2">
    <source>
        <dbReference type="Proteomes" id="UP000663090"/>
    </source>
</evidence>
<gene>
    <name evidence="1" type="ORF">JY572_14675</name>
</gene>
<dbReference type="Proteomes" id="UP000663090">
    <property type="component" value="Chromosome"/>
</dbReference>
<evidence type="ECO:0000313" key="1">
    <source>
        <dbReference type="EMBL" id="QSQ17222.1"/>
    </source>
</evidence>